<dbReference type="SFLD" id="SFLDS00029">
    <property type="entry name" value="Radical_SAM"/>
    <property type="match status" value="1"/>
</dbReference>
<dbReference type="RefSeq" id="WP_148742425.1">
    <property type="nucleotide sequence ID" value="NZ_VSTH01000091.1"/>
</dbReference>
<dbReference type="Pfam" id="PF13353">
    <property type="entry name" value="Fer4_12"/>
    <property type="match status" value="1"/>
</dbReference>
<dbReference type="AlphaFoldDB" id="A0A5S4YI56"/>
<reference evidence="7 8" key="1">
    <citation type="submission" date="2019-08" db="EMBL/GenBank/DDBJ databases">
        <title>Bradyrhizobium hipponensis sp. nov., a rhizobium isolated from a Lupinus angustifolius root nodule in Tunisia.</title>
        <authorList>
            <person name="Off K."/>
            <person name="Rejili M."/>
            <person name="Mars M."/>
            <person name="Brachmann A."/>
            <person name="Marin M."/>
        </authorList>
    </citation>
    <scope>NUCLEOTIDE SEQUENCE [LARGE SCALE GENOMIC DNA]</scope>
    <source>
        <strain evidence="8">aSej3</strain>
    </source>
</reference>
<evidence type="ECO:0000256" key="6">
    <source>
        <dbReference type="ARBA" id="ARBA00023014"/>
    </source>
</evidence>
<accession>A0A5S4YI56</accession>
<comment type="cofactor">
    <cofactor evidence="1">
        <name>[4Fe-4S] cluster</name>
        <dbReference type="ChEBI" id="CHEBI:49883"/>
    </cofactor>
</comment>
<dbReference type="Gene3D" id="3.20.20.70">
    <property type="entry name" value="Aldolase class I"/>
    <property type="match status" value="1"/>
</dbReference>
<dbReference type="GO" id="GO:0043365">
    <property type="term" value="F:[formate-C-acetyltransferase]-activating enzyme activity"/>
    <property type="evidence" value="ECO:0007669"/>
    <property type="project" value="InterPro"/>
</dbReference>
<dbReference type="SFLD" id="SFLDF00299">
    <property type="entry name" value="anaerobic_ribonucleoside-triph"/>
    <property type="match status" value="1"/>
</dbReference>
<dbReference type="InterPro" id="IPR058240">
    <property type="entry name" value="rSAM_sf"/>
</dbReference>
<evidence type="ECO:0000313" key="8">
    <source>
        <dbReference type="Proteomes" id="UP000324797"/>
    </source>
</evidence>
<dbReference type="GO" id="GO:0051539">
    <property type="term" value="F:4 iron, 4 sulfur cluster binding"/>
    <property type="evidence" value="ECO:0007669"/>
    <property type="project" value="UniProtKB-KW"/>
</dbReference>
<sequence>MTVRISVSRIHFPVTTLGPGRRLGIWFQGCSIRCPGCISMDTWVEGRGNTTVEEVANSIIPWISKADGITISGGEPFDQPDALLELTARIRSKTEADILVFTGYPWAHIRDMAGTSPGTIDALVTGPFNFEEKQTLALRGSDNQELHFITEKGRARFASFERLADERDRSVDVMFDENGDVWFTGIPARNDFRRLQELLESNGSTLDTSEDKRISSKLARPA</sequence>
<evidence type="ECO:0000256" key="5">
    <source>
        <dbReference type="ARBA" id="ARBA00023004"/>
    </source>
</evidence>
<dbReference type="PANTHER" id="PTHR30352">
    <property type="entry name" value="PYRUVATE FORMATE-LYASE-ACTIVATING ENZYME"/>
    <property type="match status" value="1"/>
</dbReference>
<keyword evidence="5" id="KW-0408">Iron</keyword>
<gene>
    <name evidence="7" type="ORF">FXV83_25785</name>
</gene>
<dbReference type="GO" id="GO:0004748">
    <property type="term" value="F:ribonucleoside-diphosphate reductase activity, thioredoxin disulfide as acceptor"/>
    <property type="evidence" value="ECO:0007669"/>
    <property type="project" value="TreeGrafter"/>
</dbReference>
<dbReference type="InterPro" id="IPR013785">
    <property type="entry name" value="Aldolase_TIM"/>
</dbReference>
<dbReference type="SFLD" id="SFLDG01063">
    <property type="entry name" value="activating_enzymes__group_1"/>
    <property type="match status" value="1"/>
</dbReference>
<dbReference type="EMBL" id="VSTH01000091">
    <property type="protein sequence ID" value="TYO63733.1"/>
    <property type="molecule type" value="Genomic_DNA"/>
</dbReference>
<dbReference type="PANTHER" id="PTHR30352:SF2">
    <property type="entry name" value="ANAEROBIC RIBONUCLEOSIDE-TRIPHOSPHATE REDUCTASE-ACTIVATING PROTEIN"/>
    <property type="match status" value="1"/>
</dbReference>
<keyword evidence="8" id="KW-1185">Reference proteome</keyword>
<dbReference type="SUPFAM" id="SSF102114">
    <property type="entry name" value="Radical SAM enzymes"/>
    <property type="match status" value="1"/>
</dbReference>
<evidence type="ECO:0000313" key="7">
    <source>
        <dbReference type="EMBL" id="TYO63733.1"/>
    </source>
</evidence>
<keyword evidence="3" id="KW-0949">S-adenosyl-L-methionine</keyword>
<keyword evidence="6" id="KW-0411">Iron-sulfur</keyword>
<name>A0A5S4YI56_9BRAD</name>
<dbReference type="SFLD" id="SFLDG01066">
    <property type="entry name" value="organic_radical-activating_enz"/>
    <property type="match status" value="1"/>
</dbReference>
<dbReference type="InterPro" id="IPR034457">
    <property type="entry name" value="Organic_radical-activating"/>
</dbReference>
<proteinExistence type="predicted"/>
<keyword evidence="4" id="KW-0479">Metal-binding</keyword>
<dbReference type="InterPro" id="IPR007197">
    <property type="entry name" value="rSAM"/>
</dbReference>
<evidence type="ECO:0000256" key="2">
    <source>
        <dbReference type="ARBA" id="ARBA00022485"/>
    </source>
</evidence>
<keyword evidence="2" id="KW-0004">4Fe-4S</keyword>
<dbReference type="InterPro" id="IPR012837">
    <property type="entry name" value="NrdG"/>
</dbReference>
<dbReference type="GO" id="GO:0046872">
    <property type="term" value="F:metal ion binding"/>
    <property type="evidence" value="ECO:0007669"/>
    <property type="project" value="UniProtKB-KW"/>
</dbReference>
<comment type="caution">
    <text evidence="7">The sequence shown here is derived from an EMBL/GenBank/DDBJ whole genome shotgun (WGS) entry which is preliminary data.</text>
</comment>
<protein>
    <submittedName>
        <fullName evidence="7">Radical SAM protein</fullName>
    </submittedName>
</protein>
<organism evidence="7 8">
    <name type="scientific">Bradyrhizobium hipponense</name>
    <dbReference type="NCBI Taxonomy" id="2605638"/>
    <lineage>
        <taxon>Bacteria</taxon>
        <taxon>Pseudomonadati</taxon>
        <taxon>Pseudomonadota</taxon>
        <taxon>Alphaproteobacteria</taxon>
        <taxon>Hyphomicrobiales</taxon>
        <taxon>Nitrobacteraceae</taxon>
        <taxon>Bradyrhizobium</taxon>
    </lineage>
</organism>
<evidence type="ECO:0000256" key="1">
    <source>
        <dbReference type="ARBA" id="ARBA00001966"/>
    </source>
</evidence>
<evidence type="ECO:0000256" key="3">
    <source>
        <dbReference type="ARBA" id="ARBA00022691"/>
    </source>
</evidence>
<dbReference type="Proteomes" id="UP000324797">
    <property type="component" value="Unassembled WGS sequence"/>
</dbReference>
<evidence type="ECO:0000256" key="4">
    <source>
        <dbReference type="ARBA" id="ARBA00022723"/>
    </source>
</evidence>